<keyword evidence="4 5" id="KW-0472">Membrane</keyword>
<dbReference type="GO" id="GO:0008271">
    <property type="term" value="F:secondary active sulfate transmembrane transporter activity"/>
    <property type="evidence" value="ECO:0007669"/>
    <property type="project" value="InterPro"/>
</dbReference>
<evidence type="ECO:0000259" key="6">
    <source>
        <dbReference type="PROSITE" id="PS50801"/>
    </source>
</evidence>
<evidence type="ECO:0000313" key="7">
    <source>
        <dbReference type="Ensembl" id="ENSSFOP00015051664.1"/>
    </source>
</evidence>
<organism evidence="7 8">
    <name type="scientific">Scleropages formosus</name>
    <name type="common">Asian bonytongue</name>
    <name type="synonym">Osteoglossum formosum</name>
    <dbReference type="NCBI Taxonomy" id="113540"/>
    <lineage>
        <taxon>Eukaryota</taxon>
        <taxon>Metazoa</taxon>
        <taxon>Chordata</taxon>
        <taxon>Craniata</taxon>
        <taxon>Vertebrata</taxon>
        <taxon>Euteleostomi</taxon>
        <taxon>Actinopterygii</taxon>
        <taxon>Neopterygii</taxon>
        <taxon>Teleostei</taxon>
        <taxon>Osteoglossocephala</taxon>
        <taxon>Osteoglossomorpha</taxon>
        <taxon>Osteoglossiformes</taxon>
        <taxon>Osteoglossidae</taxon>
        <taxon>Scleropages</taxon>
    </lineage>
</organism>
<dbReference type="PANTHER" id="PTHR11814">
    <property type="entry name" value="SULFATE TRANSPORTER"/>
    <property type="match status" value="1"/>
</dbReference>
<dbReference type="InterPro" id="IPR036513">
    <property type="entry name" value="STAS_dom_sf"/>
</dbReference>
<reference evidence="7" key="3">
    <citation type="submission" date="2025-09" db="UniProtKB">
        <authorList>
            <consortium name="Ensembl"/>
        </authorList>
    </citation>
    <scope>IDENTIFICATION</scope>
</reference>
<keyword evidence="8" id="KW-1185">Reference proteome</keyword>
<sequence length="740" mass="82017">MGQERRSASYHVDRDILDEQSLEDLAQRLDSGRKPHLTERLKHSLRCSVPWLKRSLVRCLPVLYWMPRYSIWDYGMGDLIAGITMGIVQMPQSMAYALLASLPPVFGLYTSLYPVLVYFFFGTSRHISVGTSAVLSIMVGSVTERLAPDHHFLMRNGTNVTLVVDEAARDSYRVTVAVATTVLGGIIQVVLGLVRFGFVATYLSEPLVRGYTSAAACHAAVAQLRYLVGLSSTRFVGPLSLVYTLGDVCSRLHQAHVPTLVVGLLSFLVIFSAKELNASLSKKLPVPIPVELLSDVHCGTVISIFYLHNNICLSLIWCLSACRLLPPRVPQTSLFREVIGDAFAMAVVGYALAISLGKTFALKHGYKVDSNQELVALGISNTVGGFFHCYSISSSMSRSLVQVTAGGKTQVSTVNNRHCLDCGNWCKAVLSAIVLVNLKGMFKQYYDIVALWRSSRIDLVVWLATWLFTLLFQLDMGLAASIAFALLTVVFRTQHPQYSVLGQVPGTEIYMDMEKYKEVHGVPGVTIFRSSATVYFANADLYLEALMEKVGWHLFCCHLYYQHTPAVVRLQELQPACYRFKSQDSDVVFSVEEETENGTVWEYLKGGDPDMGTLGSASELDGDTTTLTSSCDDTLSRDQERLSLGSLGKWTWDIHSIILDLSPANFIDTVAIKTMKTIIQDFGEIDVDVYMAGCQASVVEQLEQGDFFSDCISKGCLFATVHDAVLYCTAWISNWNWYHC</sequence>
<keyword evidence="2 5" id="KW-0812">Transmembrane</keyword>
<reference evidence="7" key="2">
    <citation type="submission" date="2025-08" db="UniProtKB">
        <authorList>
            <consortium name="Ensembl"/>
        </authorList>
    </citation>
    <scope>IDENTIFICATION</scope>
</reference>
<keyword evidence="3 5" id="KW-1133">Transmembrane helix</keyword>
<dbReference type="InterPro" id="IPR001902">
    <property type="entry name" value="SLC26A/SulP_fam"/>
</dbReference>
<evidence type="ECO:0000256" key="3">
    <source>
        <dbReference type="ARBA" id="ARBA00022989"/>
    </source>
</evidence>
<dbReference type="GeneTree" id="ENSGT01150000286960"/>
<dbReference type="Pfam" id="PF00916">
    <property type="entry name" value="Sulfate_transp"/>
    <property type="match status" value="1"/>
</dbReference>
<dbReference type="InterPro" id="IPR011547">
    <property type="entry name" value="SLC26A/SulP_dom"/>
</dbReference>
<dbReference type="InterPro" id="IPR002645">
    <property type="entry name" value="STAS_dom"/>
</dbReference>
<feature type="transmembrane region" description="Helical" evidence="5">
    <location>
        <begin position="95"/>
        <end position="121"/>
    </location>
</feature>
<dbReference type="Proteomes" id="UP000694397">
    <property type="component" value="Chromosome 5"/>
</dbReference>
<feature type="transmembrane region" description="Helical" evidence="5">
    <location>
        <begin position="459"/>
        <end position="491"/>
    </location>
</feature>
<dbReference type="PROSITE" id="PS50801">
    <property type="entry name" value="STAS"/>
    <property type="match status" value="1"/>
</dbReference>
<accession>A0A8C9TGB5</accession>
<proteinExistence type="predicted"/>
<dbReference type="AlphaFoldDB" id="A0A8C9TGB5"/>
<dbReference type="PROSITE" id="PS01130">
    <property type="entry name" value="SLC26A"/>
    <property type="match status" value="1"/>
</dbReference>
<feature type="domain" description="STAS" evidence="6">
    <location>
        <begin position="515"/>
        <end position="728"/>
    </location>
</feature>
<protein>
    <submittedName>
        <fullName evidence="7">Solute carrier family 26 member 6, like 1</fullName>
    </submittedName>
</protein>
<dbReference type="Gene3D" id="3.30.750.24">
    <property type="entry name" value="STAS domain"/>
    <property type="match status" value="1"/>
</dbReference>
<comment type="subcellular location">
    <subcellularLocation>
        <location evidence="1">Membrane</location>
        <topology evidence="1">Multi-pass membrane protein</topology>
    </subcellularLocation>
</comment>
<gene>
    <name evidence="7" type="primary">SLC26A6</name>
    <name evidence="7" type="synonym">slc26a6l1</name>
</gene>
<name>A0A8C9TGB5_SCLFO</name>
<dbReference type="NCBIfam" id="TIGR00815">
    <property type="entry name" value="sulP"/>
    <property type="match status" value="1"/>
</dbReference>
<dbReference type="Pfam" id="PF01740">
    <property type="entry name" value="STAS"/>
    <property type="match status" value="1"/>
</dbReference>
<evidence type="ECO:0000256" key="1">
    <source>
        <dbReference type="ARBA" id="ARBA00004141"/>
    </source>
</evidence>
<evidence type="ECO:0000256" key="4">
    <source>
        <dbReference type="ARBA" id="ARBA00023136"/>
    </source>
</evidence>
<dbReference type="SUPFAM" id="SSF52091">
    <property type="entry name" value="SpoIIaa-like"/>
    <property type="match status" value="1"/>
</dbReference>
<evidence type="ECO:0000256" key="5">
    <source>
        <dbReference type="SAM" id="Phobius"/>
    </source>
</evidence>
<feature type="transmembrane region" description="Helical" evidence="5">
    <location>
        <begin position="176"/>
        <end position="203"/>
    </location>
</feature>
<dbReference type="GO" id="GO:0016020">
    <property type="term" value="C:membrane"/>
    <property type="evidence" value="ECO:0007669"/>
    <property type="project" value="UniProtKB-SubCell"/>
</dbReference>
<evidence type="ECO:0000313" key="8">
    <source>
        <dbReference type="Proteomes" id="UP000694397"/>
    </source>
</evidence>
<dbReference type="CDD" id="cd07042">
    <property type="entry name" value="STAS_SulP_like_sulfate_transporter"/>
    <property type="match status" value="1"/>
</dbReference>
<dbReference type="Ensembl" id="ENSSFOT00015048804.1">
    <property type="protein sequence ID" value="ENSSFOP00015051664.1"/>
    <property type="gene ID" value="ENSSFOG00015019963.2"/>
</dbReference>
<evidence type="ECO:0000256" key="2">
    <source>
        <dbReference type="ARBA" id="ARBA00022692"/>
    </source>
</evidence>
<reference evidence="7 8" key="1">
    <citation type="submission" date="2019-04" db="EMBL/GenBank/DDBJ databases">
        <authorList>
            <consortium name="Wellcome Sanger Institute Data Sharing"/>
        </authorList>
    </citation>
    <scope>NUCLEOTIDE SEQUENCE [LARGE SCALE GENOMIC DNA]</scope>
</reference>
<dbReference type="InterPro" id="IPR018045">
    <property type="entry name" value="S04_transporter_CS"/>
</dbReference>